<dbReference type="EMBL" id="JAPFRF010000014">
    <property type="protein sequence ID" value="KAJ7311090.1"/>
    <property type="molecule type" value="Genomic_DNA"/>
</dbReference>
<organism evidence="1 2">
    <name type="scientific">Phrynocephalus forsythii</name>
    <dbReference type="NCBI Taxonomy" id="171643"/>
    <lineage>
        <taxon>Eukaryota</taxon>
        <taxon>Metazoa</taxon>
        <taxon>Chordata</taxon>
        <taxon>Craniata</taxon>
        <taxon>Vertebrata</taxon>
        <taxon>Euteleostomi</taxon>
        <taxon>Lepidosauria</taxon>
        <taxon>Squamata</taxon>
        <taxon>Bifurcata</taxon>
        <taxon>Unidentata</taxon>
        <taxon>Episquamata</taxon>
        <taxon>Toxicofera</taxon>
        <taxon>Iguania</taxon>
        <taxon>Acrodonta</taxon>
        <taxon>Agamidae</taxon>
        <taxon>Agaminae</taxon>
        <taxon>Phrynocephalus</taxon>
    </lineage>
</organism>
<dbReference type="AlphaFoldDB" id="A0A9Q1ATZ3"/>
<evidence type="ECO:0000313" key="2">
    <source>
        <dbReference type="Proteomes" id="UP001142489"/>
    </source>
</evidence>
<protein>
    <submittedName>
        <fullName evidence="1">Uncharacterized protein</fullName>
    </submittedName>
</protein>
<proteinExistence type="predicted"/>
<gene>
    <name evidence="1" type="ORF">JRQ81_006689</name>
</gene>
<feature type="non-terminal residue" evidence="1">
    <location>
        <position position="1"/>
    </location>
</feature>
<comment type="caution">
    <text evidence="1">The sequence shown here is derived from an EMBL/GenBank/DDBJ whole genome shotgun (WGS) entry which is preliminary data.</text>
</comment>
<reference evidence="1" key="1">
    <citation type="journal article" date="2023" name="DNA Res.">
        <title>Chromosome-level genome assembly of Phrynocephalus forsythii using third-generation DNA sequencing and Hi-C analysis.</title>
        <authorList>
            <person name="Qi Y."/>
            <person name="Zhao W."/>
            <person name="Zhao Y."/>
            <person name="Niu C."/>
            <person name="Cao S."/>
            <person name="Zhang Y."/>
        </authorList>
    </citation>
    <scope>NUCLEOTIDE SEQUENCE</scope>
    <source>
        <tissue evidence="1">Muscle</tissue>
    </source>
</reference>
<name>A0A9Q1ATZ3_9SAUR</name>
<evidence type="ECO:0000313" key="1">
    <source>
        <dbReference type="EMBL" id="KAJ7311090.1"/>
    </source>
</evidence>
<sequence length="83" mass="9432">MNSEAKMTSPFSILLWAKERPIVEDFRDSGNASFSVQFITNHPQKGAAFYCLGHHEDLPFSGREVLWAFSGLPAWVKKMKEKS</sequence>
<keyword evidence="2" id="KW-1185">Reference proteome</keyword>
<dbReference type="Proteomes" id="UP001142489">
    <property type="component" value="Unassembled WGS sequence"/>
</dbReference>
<accession>A0A9Q1ATZ3</accession>